<accession>A0A0Q0E529</accession>
<organism evidence="1 2">
    <name type="scientific">Pseudomonas syringae pv. ribicola</name>
    <dbReference type="NCBI Taxonomy" id="55398"/>
    <lineage>
        <taxon>Bacteria</taxon>
        <taxon>Pseudomonadati</taxon>
        <taxon>Pseudomonadota</taxon>
        <taxon>Gammaproteobacteria</taxon>
        <taxon>Pseudomonadales</taxon>
        <taxon>Pseudomonadaceae</taxon>
        <taxon>Pseudomonas</taxon>
    </lineage>
</organism>
<dbReference type="AlphaFoldDB" id="A0A0Q0E529"/>
<proteinExistence type="predicted"/>
<dbReference type="Proteomes" id="UP000050554">
    <property type="component" value="Unassembled WGS sequence"/>
</dbReference>
<reference evidence="1 2" key="1">
    <citation type="submission" date="2015-09" db="EMBL/GenBank/DDBJ databases">
        <title>Genome announcement of multiple Pseudomonas syringae strains.</title>
        <authorList>
            <person name="Thakur S."/>
            <person name="Wang P.W."/>
            <person name="Gong Y."/>
            <person name="Weir B.S."/>
            <person name="Guttman D.S."/>
        </authorList>
    </citation>
    <scope>NUCLEOTIDE SEQUENCE [LARGE SCALE GENOMIC DNA]</scope>
    <source>
        <strain evidence="1 2">ICMP3882</strain>
    </source>
</reference>
<sequence length="90" mass="9809">MEEVLAAKAVSWKHDLATMLASASSDADAQALKAFNNALMPYLDNPESLRTLLGKIQLAEPIRNLNPQRAFESMEELKSVLPDTVNVIAA</sequence>
<comment type="caution">
    <text evidence="1">The sequence shown here is derived from an EMBL/GenBank/DDBJ whole genome shotgun (WGS) entry which is preliminary data.</text>
</comment>
<dbReference type="EMBL" id="LJRF01000116">
    <property type="protein sequence ID" value="KPY46886.1"/>
    <property type="molecule type" value="Genomic_DNA"/>
</dbReference>
<protein>
    <submittedName>
        <fullName evidence="1">Uncharacterized protein</fullName>
    </submittedName>
</protein>
<name>A0A0Q0E529_PSESI</name>
<dbReference type="RefSeq" id="WP_004881949.1">
    <property type="nucleotide sequence ID" value="NZ_LJRF01000116.1"/>
</dbReference>
<gene>
    <name evidence="1" type="ORF">ALO47_01829</name>
</gene>
<dbReference type="PATRIC" id="fig|55398.3.peg.2295"/>
<evidence type="ECO:0000313" key="1">
    <source>
        <dbReference type="EMBL" id="KPY46886.1"/>
    </source>
</evidence>
<evidence type="ECO:0000313" key="2">
    <source>
        <dbReference type="Proteomes" id="UP000050554"/>
    </source>
</evidence>